<name>A0A1H7M6W2_9GAMM</name>
<keyword evidence="1" id="KW-0812">Transmembrane</keyword>
<evidence type="ECO:0000256" key="1">
    <source>
        <dbReference type="SAM" id="Phobius"/>
    </source>
</evidence>
<dbReference type="Proteomes" id="UP000199297">
    <property type="component" value="Unassembled WGS sequence"/>
</dbReference>
<dbReference type="AlphaFoldDB" id="A0A1H7M6W2"/>
<dbReference type="RefSeq" id="WP_085284594.1">
    <property type="nucleotide sequence ID" value="NZ_FOBI01000005.1"/>
</dbReference>
<keyword evidence="3" id="KW-1185">Reference proteome</keyword>
<organism evidence="2 3">
    <name type="scientific">Colwellia chukchiensis</name>
    <dbReference type="NCBI Taxonomy" id="641665"/>
    <lineage>
        <taxon>Bacteria</taxon>
        <taxon>Pseudomonadati</taxon>
        <taxon>Pseudomonadota</taxon>
        <taxon>Gammaproteobacteria</taxon>
        <taxon>Alteromonadales</taxon>
        <taxon>Colwelliaceae</taxon>
        <taxon>Colwellia</taxon>
    </lineage>
</organism>
<gene>
    <name evidence="2" type="ORF">SAMN05216262_105107</name>
</gene>
<feature type="transmembrane region" description="Helical" evidence="1">
    <location>
        <begin position="12"/>
        <end position="35"/>
    </location>
</feature>
<dbReference type="EMBL" id="FOBI01000005">
    <property type="protein sequence ID" value="SEL06485.1"/>
    <property type="molecule type" value="Genomic_DNA"/>
</dbReference>
<protein>
    <recommendedName>
        <fullName evidence="4">DUF748 domain-containing protein</fullName>
    </recommendedName>
</protein>
<reference evidence="3" key="1">
    <citation type="submission" date="2016-10" db="EMBL/GenBank/DDBJ databases">
        <authorList>
            <person name="Varghese N."/>
            <person name="Submissions S."/>
        </authorList>
    </citation>
    <scope>NUCLEOTIDE SEQUENCE [LARGE SCALE GENOMIC DNA]</scope>
    <source>
        <strain evidence="3">CGMCC 1.9127</strain>
    </source>
</reference>
<dbReference type="Pfam" id="PF05359">
    <property type="entry name" value="DUF748"/>
    <property type="match status" value="2"/>
</dbReference>
<evidence type="ECO:0008006" key="4">
    <source>
        <dbReference type="Google" id="ProtNLM"/>
    </source>
</evidence>
<dbReference type="STRING" id="641665.GCA_002104455_03067"/>
<evidence type="ECO:0000313" key="2">
    <source>
        <dbReference type="EMBL" id="SEL06485.1"/>
    </source>
</evidence>
<dbReference type="OrthoDB" id="6114420at2"/>
<keyword evidence="1" id="KW-1133">Transmembrane helix</keyword>
<keyword evidence="1" id="KW-0472">Membrane</keyword>
<accession>A0A1H7M6W2</accession>
<evidence type="ECO:0000313" key="3">
    <source>
        <dbReference type="Proteomes" id="UP000199297"/>
    </source>
</evidence>
<proteinExistence type="predicted"/>
<sequence>MARYFKRLTQIVIITFISLYCLIWLFSPLVLRFAINHYGLPQPLQLTAESSIRYNPFTAHLTIRDLEMRLNAQQSALKIPRLNAEISLHQLLFDKIYISTFKLDGLYLPITLNDTSFTLAGFELNDERIDKSTTDEQPAAEAHDFPYQVIIPKFTLTNATIALNHFNRQHLVELTSLSLANILLAQDEQEVQLTLQSEFNGAPFNVAIKGQLLHQQGNVNIGLHGKGIDLSAAQNLLPASTQALAGKLSYTGDLHLEIDDGTTRVKSDAFWFALDELNFAESAISTKVEKQKLNLHDLVITLDGDNNLDVNAQLVYELTNAHIKTSASPALTAAVNKLNYASDLTLQAHAAQTQVNIKTALLTIADLQAQQNRIAFEAQQQRLQAHNLVVNLDAEQAMSVNALLDYQLTGVFAKNTDTNDLLAEVGSAVAKSVALSFHDNITQLKLDKVVVTESQFSKHNQANMPALASFTQLQLAGIEYSPDVVAVNDIKLSGLTANVLLAKDKRLATLVSLSDSAASSTDALANNNSKTPIQAQAPEQAIAAKPKSHSLKYQLGQFSLQDTANITFKDDSVTPSYQRDVAIKQLHLSTLDSSKPAQKVLLTMQGSSDKYSSFYFKGTGFPFATQPSFTLDGEVKELSLPAISSYIKQALKYEIESGQLDLKLAAGLDGQQLSGELDLLLRGVEMIAANDYEMSLAKDTSSVPFNVALGMLKDSDGNVALSLPLKGDISSPSFGFSGFLTLLVKQATMSAAKDYLLTTFVPYASVLKVAMAAGEYALKLRINDLHYAPGETELTPEQIEFSRQMSVMLAERGAINVKLCPIATSSDLELVEQEKANSTEHITRLMALAQQRVDLFKAYMVEQLNVPSARLLFCTPQIDSKKGATPRIKFVI</sequence>
<dbReference type="InterPro" id="IPR008023">
    <property type="entry name" value="DUF748"/>
</dbReference>